<protein>
    <recommendedName>
        <fullName evidence="2">Arb2 domain-containing protein</fullName>
    </recommendedName>
</protein>
<reference evidence="3 4" key="1">
    <citation type="journal article" date="2023" name="G3 (Bethesda)">
        <title>A chromosome-level genome assembly of Zasmidium syzygii isolated from banana leaves.</title>
        <authorList>
            <person name="van Westerhoven A.C."/>
            <person name="Mehrabi R."/>
            <person name="Talebi R."/>
            <person name="Steentjes M.B.F."/>
            <person name="Corcolon B."/>
            <person name="Chong P.A."/>
            <person name="Kema G.H.J."/>
            <person name="Seidl M.F."/>
        </authorList>
    </citation>
    <scope>NUCLEOTIDE SEQUENCE [LARGE SCALE GENOMIC DNA]</scope>
    <source>
        <strain evidence="3 4">P124</strain>
    </source>
</reference>
<feature type="compositionally biased region" description="Basic and acidic residues" evidence="1">
    <location>
        <begin position="458"/>
        <end position="467"/>
    </location>
</feature>
<feature type="compositionally biased region" description="Acidic residues" evidence="1">
    <location>
        <begin position="338"/>
        <end position="347"/>
    </location>
</feature>
<evidence type="ECO:0000256" key="1">
    <source>
        <dbReference type="SAM" id="MobiDB-lite"/>
    </source>
</evidence>
<feature type="region of interest" description="Disordered" evidence="1">
    <location>
        <begin position="330"/>
        <end position="369"/>
    </location>
</feature>
<name>A0ABR0E256_ZASCE</name>
<dbReference type="PANTHER" id="PTHR21357:SF4">
    <property type="entry name" value="FAM172 FAMILY PROTEIN HOMOLOG CG10038"/>
    <property type="match status" value="1"/>
</dbReference>
<evidence type="ECO:0000259" key="2">
    <source>
        <dbReference type="Pfam" id="PF22749"/>
    </source>
</evidence>
<feature type="compositionally biased region" description="Basic and acidic residues" evidence="1">
    <location>
        <begin position="432"/>
        <end position="441"/>
    </location>
</feature>
<gene>
    <name evidence="3" type="ORF">PRZ48_013845</name>
</gene>
<dbReference type="EMBL" id="JAXOVC010000012">
    <property type="protein sequence ID" value="KAK4495513.1"/>
    <property type="molecule type" value="Genomic_DNA"/>
</dbReference>
<feature type="region of interest" description="Disordered" evidence="1">
    <location>
        <begin position="432"/>
        <end position="467"/>
    </location>
</feature>
<accession>A0ABR0E256</accession>
<sequence length="467" mass="51739">MFKLTKPPPMENYALELGELGFQLHDDGQIRSIHTDKHFDYFFTEDEVTNDRRKEAVHDAVRRLVAEELAKYDIVPVNVAGKEVGVQGKSVTLLATQLGKLSMKKDVIVVVGEAGGGGSGQDAGVWAYRSLMREGGLQKGSAVGLAEMLRKMGKEGGVEEAGMVILNPGQLLYSHEENKAMSQTTWMARAKKTSLSAGYEVDEKYNQVEMHTTAKEHIRTVLGHILPKLLDDKARVHMLCVGESVKDTIDYLDELFTTNPDDEGLTAKLQSIVLIAPNHNHEEIQSSKLKYLLRKRGIAFVESETKPIGTLVAVPTDSKKKISVGDGSWIKVRQPSDSDTDSTIFDDDDRRDSTLDSDDPPPQTSTYTYSAGNLDHVTELIVPECLNHILGYIARHMSTGEDISDEMANMSLGEKKVYPDIMKPIIQAAREQYEEEGKNGDEETIGVMLDMESLQQSPEKDGAEEKQ</sequence>
<proteinExistence type="predicted"/>
<evidence type="ECO:0000313" key="3">
    <source>
        <dbReference type="EMBL" id="KAK4495513.1"/>
    </source>
</evidence>
<keyword evidence="4" id="KW-1185">Reference proteome</keyword>
<evidence type="ECO:0000313" key="4">
    <source>
        <dbReference type="Proteomes" id="UP001305779"/>
    </source>
</evidence>
<organism evidence="3 4">
    <name type="scientific">Zasmidium cellare</name>
    <name type="common">Wine cellar mold</name>
    <name type="synonym">Racodium cellare</name>
    <dbReference type="NCBI Taxonomy" id="395010"/>
    <lineage>
        <taxon>Eukaryota</taxon>
        <taxon>Fungi</taxon>
        <taxon>Dikarya</taxon>
        <taxon>Ascomycota</taxon>
        <taxon>Pezizomycotina</taxon>
        <taxon>Dothideomycetes</taxon>
        <taxon>Dothideomycetidae</taxon>
        <taxon>Mycosphaerellales</taxon>
        <taxon>Mycosphaerellaceae</taxon>
        <taxon>Zasmidium</taxon>
    </lineage>
</organism>
<comment type="caution">
    <text evidence="3">The sequence shown here is derived from an EMBL/GenBank/DDBJ whole genome shotgun (WGS) entry which is preliminary data.</text>
</comment>
<dbReference type="PANTHER" id="PTHR21357">
    <property type="entry name" value="FAM172 FAMILY PROTEIN HOMOLOG CG10038"/>
    <property type="match status" value="1"/>
</dbReference>
<dbReference type="Proteomes" id="UP001305779">
    <property type="component" value="Unassembled WGS sequence"/>
</dbReference>
<feature type="domain" description="Arb2" evidence="2">
    <location>
        <begin position="16"/>
        <end position="305"/>
    </location>
</feature>
<dbReference type="Pfam" id="PF22749">
    <property type="entry name" value="Arb2"/>
    <property type="match status" value="1"/>
</dbReference>
<dbReference type="InterPro" id="IPR053858">
    <property type="entry name" value="Arb2_dom"/>
</dbReference>
<dbReference type="InterPro" id="IPR048263">
    <property type="entry name" value="Arb2"/>
</dbReference>